<dbReference type="Proteomes" id="UP000752171">
    <property type="component" value="Unassembled WGS sequence"/>
</dbReference>
<dbReference type="AlphaFoldDB" id="A0A8T2KU88"/>
<sequence>MQVIKIQVVKIQVKKIQVEKFQGNIRGTQNDQSSAELIELTAANHNTALKPVGAASFFTCGEAPWQLLGEHSSYSHLSDVCRLWGNHSTSCVGSCFAS</sequence>
<comment type="caution">
    <text evidence="1">The sequence shown here is derived from an EMBL/GenBank/DDBJ whole genome shotgun (WGS) entry which is preliminary data.</text>
</comment>
<gene>
    <name evidence="1" type="ORF">AMEX_G24980</name>
</gene>
<dbReference type="EMBL" id="JAICCE010000022">
    <property type="protein sequence ID" value="KAG9261445.1"/>
    <property type="molecule type" value="Genomic_DNA"/>
</dbReference>
<evidence type="ECO:0000313" key="1">
    <source>
        <dbReference type="EMBL" id="KAG9261445.1"/>
    </source>
</evidence>
<evidence type="ECO:0000313" key="2">
    <source>
        <dbReference type="Proteomes" id="UP000752171"/>
    </source>
</evidence>
<reference evidence="1 2" key="1">
    <citation type="submission" date="2021-07" db="EMBL/GenBank/DDBJ databases">
        <authorList>
            <person name="Imarazene B."/>
            <person name="Zahm M."/>
            <person name="Klopp C."/>
            <person name="Cabau C."/>
            <person name="Beille S."/>
            <person name="Jouanno E."/>
            <person name="Castinel A."/>
            <person name="Lluch J."/>
            <person name="Gil L."/>
            <person name="Kuchtly C."/>
            <person name="Lopez Roques C."/>
            <person name="Donnadieu C."/>
            <person name="Parrinello H."/>
            <person name="Journot L."/>
            <person name="Du K."/>
            <person name="Schartl M."/>
            <person name="Retaux S."/>
            <person name="Guiguen Y."/>
        </authorList>
    </citation>
    <scope>NUCLEOTIDE SEQUENCE [LARGE SCALE GENOMIC DNA]</scope>
    <source>
        <strain evidence="1">Pach_M1</strain>
        <tissue evidence="1">Testis</tissue>
    </source>
</reference>
<proteinExistence type="predicted"/>
<name>A0A8T2KU88_ASTMX</name>
<protein>
    <submittedName>
        <fullName evidence="1">Uncharacterized protein</fullName>
    </submittedName>
</protein>
<accession>A0A8T2KU88</accession>
<organism evidence="1 2">
    <name type="scientific">Astyanax mexicanus</name>
    <name type="common">Blind cave fish</name>
    <name type="synonym">Astyanax fasciatus mexicanus</name>
    <dbReference type="NCBI Taxonomy" id="7994"/>
    <lineage>
        <taxon>Eukaryota</taxon>
        <taxon>Metazoa</taxon>
        <taxon>Chordata</taxon>
        <taxon>Craniata</taxon>
        <taxon>Vertebrata</taxon>
        <taxon>Euteleostomi</taxon>
        <taxon>Actinopterygii</taxon>
        <taxon>Neopterygii</taxon>
        <taxon>Teleostei</taxon>
        <taxon>Ostariophysi</taxon>
        <taxon>Characiformes</taxon>
        <taxon>Characoidei</taxon>
        <taxon>Acestrorhamphidae</taxon>
        <taxon>Acestrorhamphinae</taxon>
        <taxon>Astyanax</taxon>
    </lineage>
</organism>